<feature type="transmembrane region" description="Helical" evidence="1">
    <location>
        <begin position="175"/>
        <end position="197"/>
    </location>
</feature>
<dbReference type="RefSeq" id="WP_280938528.1">
    <property type="nucleotide sequence ID" value="NZ_CP123759.1"/>
</dbReference>
<feature type="transmembrane region" description="Helical" evidence="1">
    <location>
        <begin position="328"/>
        <end position="345"/>
    </location>
</feature>
<dbReference type="Proteomes" id="UP001231859">
    <property type="component" value="Chromosome"/>
</dbReference>
<evidence type="ECO:0000313" key="2">
    <source>
        <dbReference type="EMBL" id="WGO83640.1"/>
    </source>
</evidence>
<protein>
    <recommendedName>
        <fullName evidence="4">O-antigen polymerase</fullName>
    </recommendedName>
</protein>
<feature type="transmembrane region" description="Helical" evidence="1">
    <location>
        <begin position="304"/>
        <end position="322"/>
    </location>
</feature>
<reference evidence="2 3" key="1">
    <citation type="submission" date="2023-04" db="EMBL/GenBank/DDBJ databases">
        <title>Genome dynamics across the evolutionary transition to endosymbiosis.</title>
        <authorList>
            <person name="Siozios S."/>
            <person name="Nadal-Jimenez P."/>
            <person name="Azagi T."/>
            <person name="Sprong H."/>
            <person name="Frost C.L."/>
            <person name="Parratt S.R."/>
            <person name="Taylor G."/>
            <person name="Brettell L."/>
            <person name="Lew K.C."/>
            <person name="Croft L."/>
            <person name="King K.C."/>
            <person name="Brockhurst M.A."/>
            <person name="Hypsa V."/>
            <person name="Novakova E."/>
            <person name="Darby A.C."/>
            <person name="Hurst G.D.D."/>
        </authorList>
    </citation>
    <scope>NUCLEOTIDE SEQUENCE [LARGE SCALE GENOMIC DNA]</scope>
    <source>
        <strain evidence="3">aApi_AU</strain>
    </source>
</reference>
<evidence type="ECO:0000256" key="1">
    <source>
        <dbReference type="SAM" id="Phobius"/>
    </source>
</evidence>
<keyword evidence="1" id="KW-1133">Transmembrane helix</keyword>
<keyword evidence="1" id="KW-0472">Membrane</keyword>
<gene>
    <name evidence="2" type="ORF">QG404_01545</name>
</gene>
<keyword evidence="1" id="KW-0812">Transmembrane</keyword>
<feature type="transmembrane region" description="Helical" evidence="1">
    <location>
        <begin position="36"/>
        <end position="51"/>
    </location>
</feature>
<feature type="transmembrane region" description="Helical" evidence="1">
    <location>
        <begin position="57"/>
        <end position="75"/>
    </location>
</feature>
<evidence type="ECO:0000313" key="3">
    <source>
        <dbReference type="Proteomes" id="UP001231859"/>
    </source>
</evidence>
<feature type="transmembrane region" description="Helical" evidence="1">
    <location>
        <begin position="130"/>
        <end position="145"/>
    </location>
</feature>
<sequence length="350" mass="40979">MNKQTLFSIVEIVLFTFSFFTALVRLPLIKINSKQIIISLFTIIIISIGFYTTDGDYHIGLLKVILFFSFIYLGYEYKKAAVWIVVIILLTNSAMSYFSNWKLDKFSAIPISFIALLITSFYVKSKNIKYLLITLIIIDIIQNIYTEYRGQLLYCFLILFCITFNISIYKKISSLFLITCVGYIVTLYFIGLSYFSLQETILPPTASNIERSSMIYWCINSIPNYLFNAPTVQVFQENAGVYKTIYSMSSHIPNDPHNFLLMLYIFLGFFPATIFFCLIYFLIKKGESRWIKNQERPWIKNRDNYITLAIFQVIIIFSLHPFDHLSRLIVGMTFGLFVISERRKYKRKVI</sequence>
<feature type="transmembrane region" description="Helical" evidence="1">
    <location>
        <begin position="151"/>
        <end position="168"/>
    </location>
</feature>
<evidence type="ECO:0008006" key="4">
    <source>
        <dbReference type="Google" id="ProtNLM"/>
    </source>
</evidence>
<accession>A0ABY8P2B0</accession>
<feature type="transmembrane region" description="Helical" evidence="1">
    <location>
        <begin position="82"/>
        <end position="100"/>
    </location>
</feature>
<dbReference type="EMBL" id="CP123759">
    <property type="protein sequence ID" value="WGO83640.1"/>
    <property type="molecule type" value="Genomic_DNA"/>
</dbReference>
<feature type="transmembrane region" description="Helical" evidence="1">
    <location>
        <begin position="259"/>
        <end position="283"/>
    </location>
</feature>
<proteinExistence type="predicted"/>
<keyword evidence="3" id="KW-1185">Reference proteome</keyword>
<feature type="transmembrane region" description="Helical" evidence="1">
    <location>
        <begin position="6"/>
        <end position="24"/>
    </location>
</feature>
<organism evidence="2 3">
    <name type="scientific">Arsenophonus apicola</name>
    <dbReference type="NCBI Taxonomy" id="2879119"/>
    <lineage>
        <taxon>Bacteria</taxon>
        <taxon>Pseudomonadati</taxon>
        <taxon>Pseudomonadota</taxon>
        <taxon>Gammaproteobacteria</taxon>
        <taxon>Enterobacterales</taxon>
        <taxon>Morganellaceae</taxon>
        <taxon>Arsenophonus</taxon>
    </lineage>
</organism>
<feature type="transmembrane region" description="Helical" evidence="1">
    <location>
        <begin position="106"/>
        <end position="123"/>
    </location>
</feature>
<name>A0ABY8P2B0_9GAMM</name>